<dbReference type="PRINTS" id="PR00452">
    <property type="entry name" value="SH3DOMAIN"/>
</dbReference>
<feature type="region of interest" description="Disordered" evidence="3">
    <location>
        <begin position="295"/>
        <end position="350"/>
    </location>
</feature>
<dbReference type="EMBL" id="JBBJBU010000001">
    <property type="protein sequence ID" value="KAK7207588.1"/>
    <property type="molecule type" value="Genomic_DNA"/>
</dbReference>
<dbReference type="SUPFAM" id="SSF50044">
    <property type="entry name" value="SH3-domain"/>
    <property type="match status" value="1"/>
</dbReference>
<dbReference type="InterPro" id="IPR027267">
    <property type="entry name" value="AH/BAR_dom_sf"/>
</dbReference>
<feature type="compositionally biased region" description="Polar residues" evidence="3">
    <location>
        <begin position="311"/>
        <end position="320"/>
    </location>
</feature>
<evidence type="ECO:0000256" key="1">
    <source>
        <dbReference type="ARBA" id="ARBA00022443"/>
    </source>
</evidence>
<proteinExistence type="predicted"/>
<evidence type="ECO:0000259" key="4">
    <source>
        <dbReference type="PROSITE" id="PS50002"/>
    </source>
</evidence>
<evidence type="ECO:0000313" key="6">
    <source>
        <dbReference type="Proteomes" id="UP001498771"/>
    </source>
</evidence>
<dbReference type="InterPro" id="IPR001452">
    <property type="entry name" value="SH3_domain"/>
</dbReference>
<dbReference type="Proteomes" id="UP001498771">
    <property type="component" value="Unassembled WGS sequence"/>
</dbReference>
<name>A0ABR1FEZ5_9ASCO</name>
<reference evidence="5 6" key="1">
    <citation type="submission" date="2024-03" db="EMBL/GenBank/DDBJ databases">
        <title>Genome-scale model development and genomic sequencing of the oleaginous clade Lipomyces.</title>
        <authorList>
            <consortium name="Lawrence Berkeley National Laboratory"/>
            <person name="Czajka J.J."/>
            <person name="Han Y."/>
            <person name="Kim J."/>
            <person name="Mondo S.J."/>
            <person name="Hofstad B.A."/>
            <person name="Robles A."/>
            <person name="Haridas S."/>
            <person name="Riley R."/>
            <person name="LaButti K."/>
            <person name="Pangilinan J."/>
            <person name="Andreopoulos W."/>
            <person name="Lipzen A."/>
            <person name="Yan J."/>
            <person name="Wang M."/>
            <person name="Ng V."/>
            <person name="Grigoriev I.V."/>
            <person name="Spatafora J.W."/>
            <person name="Magnuson J.K."/>
            <person name="Baker S.E."/>
            <person name="Pomraning K.R."/>
        </authorList>
    </citation>
    <scope>NUCLEOTIDE SEQUENCE [LARGE SCALE GENOMIC DNA]</scope>
    <source>
        <strain evidence="5 6">Phaff 52-87</strain>
    </source>
</reference>
<dbReference type="Pfam" id="PF03114">
    <property type="entry name" value="BAR"/>
    <property type="match status" value="1"/>
</dbReference>
<comment type="caution">
    <text evidence="5">The sequence shown here is derived from an EMBL/GenBank/DDBJ whole genome shotgun (WGS) entry which is preliminary data.</text>
</comment>
<dbReference type="InterPro" id="IPR046982">
    <property type="entry name" value="BIN3/RVS161-like"/>
</dbReference>
<dbReference type="SUPFAM" id="SSF103657">
    <property type="entry name" value="BAR/IMD domain-like"/>
    <property type="match status" value="1"/>
</dbReference>
<dbReference type="PROSITE" id="PS50002">
    <property type="entry name" value="SH3"/>
    <property type="match status" value="1"/>
</dbReference>
<dbReference type="SMART" id="SM00326">
    <property type="entry name" value="SH3"/>
    <property type="match status" value="1"/>
</dbReference>
<protein>
    <recommendedName>
        <fullName evidence="4">SH3 domain-containing protein</fullName>
    </recommendedName>
</protein>
<dbReference type="Gene3D" id="1.20.1270.60">
    <property type="entry name" value="Arfaptin homology (AH) domain/BAR domain"/>
    <property type="match status" value="1"/>
</dbReference>
<dbReference type="Gene3D" id="2.30.30.40">
    <property type="entry name" value="SH3 Domains"/>
    <property type="match status" value="1"/>
</dbReference>
<evidence type="ECO:0000256" key="2">
    <source>
        <dbReference type="PROSITE-ProRule" id="PRU00192"/>
    </source>
</evidence>
<organism evidence="5 6">
    <name type="scientific">Myxozyma melibiosi</name>
    <dbReference type="NCBI Taxonomy" id="54550"/>
    <lineage>
        <taxon>Eukaryota</taxon>
        <taxon>Fungi</taxon>
        <taxon>Dikarya</taxon>
        <taxon>Ascomycota</taxon>
        <taxon>Saccharomycotina</taxon>
        <taxon>Lipomycetes</taxon>
        <taxon>Lipomycetales</taxon>
        <taxon>Lipomycetaceae</taxon>
        <taxon>Myxozyma</taxon>
    </lineage>
</organism>
<evidence type="ECO:0000256" key="3">
    <source>
        <dbReference type="SAM" id="MobiDB-lite"/>
    </source>
</evidence>
<evidence type="ECO:0000313" key="5">
    <source>
        <dbReference type="EMBL" id="KAK7207588.1"/>
    </source>
</evidence>
<dbReference type="PANTHER" id="PTHR47174">
    <property type="entry name" value="BRIDGING INTEGRATOR 3"/>
    <property type="match status" value="1"/>
</dbReference>
<keyword evidence="1 2" id="KW-0728">SH3 domain</keyword>
<sequence>MSLRGIKKAVIRAPHVLIGSKSPEDLTVIEWTKAINEAEDGMGEIISNAKKFRSAWIDSLAHQVGMAKQFVELYEPIPMEDPTKVVRETPKATLDAIIKYRDVVVEIQNAIVPMLDGIDRTIIQRCVVMKGHIETIKKTLKRENIDYDRHSNSVEKLNRKQTLGDKAQLSLDKQSKELDKASEDFKALDDYIKETMPKVIEQLSEFIAPLATMLFNIQISVVSIYNDFMFPFAQGQGLADPEHSVTEEWTKQFIPIQHKCEEGLAIIRTGKAVKKPMTHPDSKHLDEKLKKAFTLNNKKRPTGTAKDGSYRNFSSMNRTASMGRVGSDLGSESGAEADGSPDPSRAFSMSSHSSKFANFSEALPRYSTVAVPAAGTPLSEGGDAATEATAALKEKEGTNGYHADVKEKSEPAAANLAGSTGEDERGKYEIMTAQYTFVAVQDSDLSFNVGDKIKVYKRDEDDWWEGETMDGRKGEFPGNYVK</sequence>
<dbReference type="InterPro" id="IPR004148">
    <property type="entry name" value="BAR_dom"/>
</dbReference>
<dbReference type="CDD" id="cd00174">
    <property type="entry name" value="SH3"/>
    <property type="match status" value="1"/>
</dbReference>
<dbReference type="PANTHER" id="PTHR47174:SF2">
    <property type="entry name" value="SH3 DOMAIN SIGNALLING PROTEIN (AFU_ORTHOLOGUE AFUA_5G07670)"/>
    <property type="match status" value="1"/>
</dbReference>
<dbReference type="Pfam" id="PF00018">
    <property type="entry name" value="SH3_1"/>
    <property type="match status" value="1"/>
</dbReference>
<gene>
    <name evidence="5" type="ORF">BZA70DRAFT_19609</name>
</gene>
<dbReference type="InterPro" id="IPR036028">
    <property type="entry name" value="SH3-like_dom_sf"/>
</dbReference>
<accession>A0ABR1FEZ5</accession>
<dbReference type="GeneID" id="90035586"/>
<feature type="domain" description="SH3" evidence="4">
    <location>
        <begin position="426"/>
        <end position="482"/>
    </location>
</feature>
<keyword evidence="6" id="KW-1185">Reference proteome</keyword>
<dbReference type="RefSeq" id="XP_064770621.1">
    <property type="nucleotide sequence ID" value="XM_064910074.1"/>
</dbReference>